<organism evidence="2">
    <name type="scientific">marine sediment metagenome</name>
    <dbReference type="NCBI Taxonomy" id="412755"/>
    <lineage>
        <taxon>unclassified sequences</taxon>
        <taxon>metagenomes</taxon>
        <taxon>ecological metagenomes</taxon>
    </lineage>
</organism>
<evidence type="ECO:0000313" key="2">
    <source>
        <dbReference type="EMBL" id="KKN15899.1"/>
    </source>
</evidence>
<protein>
    <recommendedName>
        <fullName evidence="3">DUF559 domain-containing protein</fullName>
    </recommendedName>
</protein>
<comment type="caution">
    <text evidence="2">The sequence shown here is derived from an EMBL/GenBank/DDBJ whole genome shotgun (WGS) entry which is preliminary data.</text>
</comment>
<dbReference type="Gene3D" id="3.40.960.10">
    <property type="entry name" value="VSR Endonuclease"/>
    <property type="match status" value="1"/>
</dbReference>
<dbReference type="InterPro" id="IPR011335">
    <property type="entry name" value="Restrct_endonuc-II-like"/>
</dbReference>
<sequence>MKFEKGYIPWNKGLTKDTDIRVTVVAEKISRSLKGRIRPIEETMKAAESNRGKKRSDEARRNISIGHLGQPGWNTGLKSCYSEEALEKMSIAKIGNTCHKGQNQSEKTKREHSHKMKKMWADKNSIFNSPDFLKERARAQNILPNKPETFLIDLIEKNKLPFKYVGDGSFIIERKNPDFVNINGKKQVIEFFGEYWHQGEEPQDRIDLFAKYGFSTLVIWERELKEPEKVLTRLKEFAGESIH</sequence>
<dbReference type="SUPFAM" id="SSF52980">
    <property type="entry name" value="Restriction endonuclease-like"/>
    <property type="match status" value="1"/>
</dbReference>
<proteinExistence type="predicted"/>
<feature type="region of interest" description="Disordered" evidence="1">
    <location>
        <begin position="42"/>
        <end position="68"/>
    </location>
</feature>
<evidence type="ECO:0000256" key="1">
    <source>
        <dbReference type="SAM" id="MobiDB-lite"/>
    </source>
</evidence>
<gene>
    <name evidence="2" type="ORF">LCGC14_0981220</name>
</gene>
<evidence type="ECO:0008006" key="3">
    <source>
        <dbReference type="Google" id="ProtNLM"/>
    </source>
</evidence>
<reference evidence="2" key="1">
    <citation type="journal article" date="2015" name="Nature">
        <title>Complex archaea that bridge the gap between prokaryotes and eukaryotes.</title>
        <authorList>
            <person name="Spang A."/>
            <person name="Saw J.H."/>
            <person name="Jorgensen S.L."/>
            <person name="Zaremba-Niedzwiedzka K."/>
            <person name="Martijn J."/>
            <person name="Lind A.E."/>
            <person name="van Eijk R."/>
            <person name="Schleper C."/>
            <person name="Guy L."/>
            <person name="Ettema T.J."/>
        </authorList>
    </citation>
    <scope>NUCLEOTIDE SEQUENCE</scope>
</reference>
<name>A0A0F9ND32_9ZZZZ</name>
<dbReference type="EMBL" id="LAZR01003666">
    <property type="protein sequence ID" value="KKN15899.1"/>
    <property type="molecule type" value="Genomic_DNA"/>
</dbReference>
<dbReference type="AlphaFoldDB" id="A0A0F9ND32"/>
<accession>A0A0F9ND32</accession>
<feature type="compositionally biased region" description="Basic and acidic residues" evidence="1">
    <location>
        <begin position="42"/>
        <end position="61"/>
    </location>
</feature>